<dbReference type="KEGG" id="hfv:R50_2272"/>
<evidence type="ECO:0000313" key="2">
    <source>
        <dbReference type="Proteomes" id="UP000503399"/>
    </source>
</evidence>
<dbReference type="Proteomes" id="UP000503399">
    <property type="component" value="Chromosome"/>
</dbReference>
<protein>
    <submittedName>
        <fullName evidence="1">Uncharacterized protein</fullName>
    </submittedName>
</protein>
<evidence type="ECO:0000313" key="1">
    <source>
        <dbReference type="EMBL" id="CAB1129769.1"/>
    </source>
</evidence>
<dbReference type="AlphaFoldDB" id="A0A6F8ZIR1"/>
<keyword evidence="2" id="KW-1185">Reference proteome</keyword>
<dbReference type="EMBL" id="LR778114">
    <property type="protein sequence ID" value="CAB1129769.1"/>
    <property type="molecule type" value="Genomic_DNA"/>
</dbReference>
<reference evidence="1 2" key="1">
    <citation type="submission" date="2020-02" db="EMBL/GenBank/DDBJ databases">
        <authorList>
            <person name="Hogendoorn C."/>
        </authorList>
    </citation>
    <scope>NUCLEOTIDE SEQUENCE [LARGE SCALE GENOMIC DNA]</scope>
    <source>
        <strain evidence="1">R501</strain>
    </source>
</reference>
<gene>
    <name evidence="1" type="ORF">R50_2272</name>
</gene>
<sequence>MWDWQGSERVADAVLYEGYALYPYRPDAVKNRRRWTFGRVVPPVYAREQGGSDPWARETVCLLEAERPRIRLRLRCLELLDPEPGCGPAGWEPAWQREQSWSAPDGAGAWTWTWPAETVGDPAQGQGRTRGITAGLKVLTRAVGQGPRGVLHEVHVRLENRTPVPPGLPEADALHYSLLAAHLLLGAEEGRWISLQDPEPWAASRAAACPQDRGWWPVLAGSRRDGRIMLAAPIILYDYPQLAPESPGDLFDGLEIDELLTLRILTLTPAEQEAAKAADPRVRALLERTRGLPREVLYGLHGVTFRPPERGEG</sequence>
<proteinExistence type="predicted"/>
<accession>A0A6F8ZIR1</accession>
<organism evidence="1 2">
    <name type="scientific">Candidatus Hydrogenisulfobacillus filiaventi</name>
    <dbReference type="NCBI Taxonomy" id="2707344"/>
    <lineage>
        <taxon>Bacteria</taxon>
        <taxon>Bacillati</taxon>
        <taxon>Bacillota</taxon>
        <taxon>Clostridia</taxon>
        <taxon>Eubacteriales</taxon>
        <taxon>Clostridiales Family XVII. Incertae Sedis</taxon>
        <taxon>Candidatus Hydrogenisulfobacillus</taxon>
    </lineage>
</organism>
<name>A0A6F8ZIR1_9FIRM</name>